<dbReference type="EMBL" id="BK015535">
    <property type="protein sequence ID" value="DAE11598.1"/>
    <property type="molecule type" value="Genomic_DNA"/>
</dbReference>
<evidence type="ECO:0000313" key="1">
    <source>
        <dbReference type="EMBL" id="DAE11598.1"/>
    </source>
</evidence>
<name>A0A8S5PX20_9CAUD</name>
<protein>
    <submittedName>
        <fullName evidence="1">Uncharacterized protein</fullName>
    </submittedName>
</protein>
<accession>A0A8S5PX20</accession>
<proteinExistence type="predicted"/>
<reference evidence="1" key="1">
    <citation type="journal article" date="2021" name="Proc. Natl. Acad. Sci. U.S.A.">
        <title>A Catalog of Tens of Thousands of Viruses from Human Metagenomes Reveals Hidden Associations with Chronic Diseases.</title>
        <authorList>
            <person name="Tisza M.J."/>
            <person name="Buck C.B."/>
        </authorList>
    </citation>
    <scope>NUCLEOTIDE SEQUENCE</scope>
    <source>
        <strain evidence="1">Ct2vX3</strain>
    </source>
</reference>
<organism evidence="1">
    <name type="scientific">Siphoviridae sp. ct2vX3</name>
    <dbReference type="NCBI Taxonomy" id="2825318"/>
    <lineage>
        <taxon>Viruses</taxon>
        <taxon>Duplodnaviria</taxon>
        <taxon>Heunggongvirae</taxon>
        <taxon>Uroviricota</taxon>
        <taxon>Caudoviricetes</taxon>
    </lineage>
</organism>
<sequence length="30" mass="3393">MNSRFMLVTASVVDEKTNFNLTVNYPKSVS</sequence>